<evidence type="ECO:0000259" key="2">
    <source>
        <dbReference type="SMART" id="SM00328"/>
    </source>
</evidence>
<dbReference type="Pfam" id="PF02886">
    <property type="entry name" value="LBP_BPI_CETP_C"/>
    <property type="match status" value="1"/>
</dbReference>
<dbReference type="InterPro" id="IPR001124">
    <property type="entry name" value="Lipid-bd_serum_glycop_C"/>
</dbReference>
<sequence>MAVPWTFSLLCGLLAATLAEATLSPPAVLNLGPEVIKEKLTQKLEDHNVTTILQQLPLLSAMHDNSAWGVPLLGNLVNSILKYIIWLRVTSASILQLQVQPSPYYQEMMVRIPVNMVAGLNTPLIKTIVEFHMESEAHALIRVEKSNSIPSRLVLSDCSSSDSSLRIRLLHRLSFLVNSLAKKIMNLLMPALPQLVKTELCPVIKAAFDDMFADFLRLARAVPIPLSPGGLEFEPLSLIIEENFIQLDLGAKVLDSKGRVTAKFNNSEMPLTVPALGNKAFCFAVRQDVVNAVVAALLPSEKLVIPLHYVLPDVARELKSSLEMISKQAANRLDGTQIVKIVTQDVPYLDLTPPSTTAAQQIVMDISASEKDLHPLFTVGIETKSKVQFYSEGDRLMFNFNGISSDRIQLMNSDIGIFNPELLKNVITMILTAELLPNQNSKLRTGIPVSIMKALGYETASWSSAKDTLLLTPDSNFL</sequence>
<dbReference type="Proteomes" id="UP000515203">
    <property type="component" value="Unplaced"/>
</dbReference>
<evidence type="ECO:0000256" key="1">
    <source>
        <dbReference type="SAM" id="SignalP"/>
    </source>
</evidence>
<dbReference type="Pfam" id="PF01273">
    <property type="entry name" value="LBP_BPI_CETP"/>
    <property type="match status" value="1"/>
</dbReference>
<dbReference type="PIRSF" id="PIRSF037186">
    <property type="entry name" value="PLUNC_long_form"/>
    <property type="match status" value="1"/>
</dbReference>
<dbReference type="GeneID" id="101562033"/>
<reference evidence="4" key="1">
    <citation type="submission" date="2025-08" db="UniProtKB">
        <authorList>
            <consortium name="RefSeq"/>
        </authorList>
    </citation>
    <scope>IDENTIFICATION</scope>
</reference>
<dbReference type="InterPro" id="IPR017943">
    <property type="entry name" value="Bactericidal_perm-incr_a/b_dom"/>
</dbReference>
<dbReference type="RefSeq" id="XP_023570674.1">
    <property type="nucleotide sequence ID" value="XM_023714906.1"/>
</dbReference>
<gene>
    <name evidence="4" type="primary">Bpifb1</name>
</gene>
<dbReference type="GO" id="GO:0070062">
    <property type="term" value="C:extracellular exosome"/>
    <property type="evidence" value="ECO:0007669"/>
    <property type="project" value="TreeGrafter"/>
</dbReference>
<dbReference type="GO" id="GO:0002227">
    <property type="term" value="P:innate immune response in mucosa"/>
    <property type="evidence" value="ECO:0007669"/>
    <property type="project" value="TreeGrafter"/>
</dbReference>
<dbReference type="PANTHER" id="PTHR47395">
    <property type="entry name" value="BPI FOLD-CONTAINING FAMILY B MEMBER 1"/>
    <property type="match status" value="1"/>
</dbReference>
<dbReference type="FunCoup" id="A0A6P6EEE3">
    <property type="interactions" value="187"/>
</dbReference>
<dbReference type="AlphaFoldDB" id="A0A6P6EEE3"/>
<dbReference type="InParanoid" id="A0A6P6EEE3"/>
<feature type="signal peptide" evidence="1">
    <location>
        <begin position="1"/>
        <end position="21"/>
    </location>
</feature>
<keyword evidence="3" id="KW-1185">Reference proteome</keyword>
<dbReference type="PANTHER" id="PTHR47395:SF1">
    <property type="entry name" value="BPI FOLD-CONTAINING FAMILY B MEMBER 1"/>
    <property type="match status" value="1"/>
</dbReference>
<dbReference type="OrthoDB" id="9833455at2759"/>
<evidence type="ECO:0000313" key="3">
    <source>
        <dbReference type="Proteomes" id="UP000515203"/>
    </source>
</evidence>
<dbReference type="GO" id="GO:0008289">
    <property type="term" value="F:lipid binding"/>
    <property type="evidence" value="ECO:0007669"/>
    <property type="project" value="InterPro"/>
</dbReference>
<dbReference type="CTD" id="92747"/>
<accession>A0A6P6EEE3</accession>
<dbReference type="GO" id="GO:0034144">
    <property type="term" value="P:negative regulation of toll-like receptor 4 signaling pathway"/>
    <property type="evidence" value="ECO:0007669"/>
    <property type="project" value="TreeGrafter"/>
</dbReference>
<dbReference type="InterPro" id="IPR017942">
    <property type="entry name" value="Lipid-bd_serum_glycop_N"/>
</dbReference>
<dbReference type="SMART" id="SM00328">
    <property type="entry name" value="BPI1"/>
    <property type="match status" value="1"/>
</dbReference>
<dbReference type="InterPro" id="IPR021193">
    <property type="entry name" value="Bpifb1"/>
</dbReference>
<dbReference type="SUPFAM" id="SSF55394">
    <property type="entry name" value="Bactericidal permeability-increasing protein, BPI"/>
    <property type="match status" value="2"/>
</dbReference>
<organism evidence="3 4">
    <name type="scientific">Octodon degus</name>
    <name type="common">Degu</name>
    <name type="synonym">Sciurus degus</name>
    <dbReference type="NCBI Taxonomy" id="10160"/>
    <lineage>
        <taxon>Eukaryota</taxon>
        <taxon>Metazoa</taxon>
        <taxon>Chordata</taxon>
        <taxon>Craniata</taxon>
        <taxon>Vertebrata</taxon>
        <taxon>Euteleostomi</taxon>
        <taxon>Mammalia</taxon>
        <taxon>Eutheria</taxon>
        <taxon>Euarchontoglires</taxon>
        <taxon>Glires</taxon>
        <taxon>Rodentia</taxon>
        <taxon>Hystricomorpha</taxon>
        <taxon>Octodontidae</taxon>
        <taxon>Octodon</taxon>
    </lineage>
</organism>
<keyword evidence="1" id="KW-0732">Signal</keyword>
<evidence type="ECO:0000313" key="4">
    <source>
        <dbReference type="RefSeq" id="XP_023570674.1"/>
    </source>
</evidence>
<dbReference type="Gene3D" id="3.15.20.10">
    <property type="entry name" value="Bactericidal permeability-increasing protein, domain 2"/>
    <property type="match status" value="1"/>
</dbReference>
<dbReference type="Gene3D" id="3.15.10.10">
    <property type="entry name" value="Bactericidal permeability-increasing protein, domain 1"/>
    <property type="match status" value="1"/>
</dbReference>
<name>A0A6P6EEE3_OCTDE</name>
<feature type="chain" id="PRO_5027783738" evidence="1">
    <location>
        <begin position="22"/>
        <end position="478"/>
    </location>
</feature>
<proteinExistence type="predicted"/>
<feature type="domain" description="Lipid-binding serum glycoprotein N-terminal" evidence="2">
    <location>
        <begin position="36"/>
        <end position="258"/>
    </location>
</feature>
<protein>
    <submittedName>
        <fullName evidence="4">BPI fold-containing family B member 1 isoform X1</fullName>
    </submittedName>
</protein>